<dbReference type="UniPathway" id="UPA00606"/>
<sequence length="245" mass="26888">MITLAIIGGTALTRLEGLTVIERKNVKTPYGDPSAPLIHGAFHDRDVVFLARHGESHILPPHNINYRANIWALHEAGARTILASSAVGGIHRDLTDGRLVIPDQIIDYTWGRAHTFFDGQENIGHVDFTEPYCRELRELLLDAARAGNIEVRDGGAYGATQGPRLETKAEIDRMERDGCDMVGMTGMPEAALARELGMCYGACAIVANPAAGRGNSEISIEDMLAALEPRMEEFRLLLRHVLLRL</sequence>
<keyword evidence="1 3" id="KW-0328">Glycosyltransferase</keyword>
<comment type="function">
    <text evidence="3">Catalyzes the reversible phosphorylation of S-methyl-5'-thioinosine (MTI) to hypoxanthine and 5-methylthioribose-1-phosphate. Involved in the breakdown of S-methyl-5'-thioadenosine (MTA), a major by-product of polyamine biosynthesis. Catabolism of (MTA) occurs via deamination to MTI and phosphorolysis to hypoxanthine.</text>
</comment>
<feature type="binding site" evidence="3">
    <location>
        <begin position="85"/>
        <end position="86"/>
    </location>
    <ligand>
        <name>phosphate</name>
        <dbReference type="ChEBI" id="CHEBI:43474"/>
    </ligand>
</feature>
<evidence type="ECO:0000256" key="2">
    <source>
        <dbReference type="ARBA" id="ARBA00022679"/>
    </source>
</evidence>
<dbReference type="GO" id="GO:0017061">
    <property type="term" value="F:S-methyl-5-thioadenosine phosphorylase activity"/>
    <property type="evidence" value="ECO:0007669"/>
    <property type="project" value="InterPro"/>
</dbReference>
<protein>
    <recommendedName>
        <fullName evidence="3">Probable S-methyl-5'-thioinosine phosphorylase</fullName>
        <ecNumber evidence="3">2.4.2.44</ecNumber>
    </recommendedName>
    <alternativeName>
        <fullName evidence="3">5'-methylthioinosine phosphorylase</fullName>
        <shortName evidence="3">MTI phosphorylase</shortName>
        <shortName evidence="3">MTIP</shortName>
    </alternativeName>
</protein>
<dbReference type="GO" id="GO:0006166">
    <property type="term" value="P:purine ribonucleoside salvage"/>
    <property type="evidence" value="ECO:0007669"/>
    <property type="project" value="UniProtKB-UniRule"/>
</dbReference>
<comment type="subunit">
    <text evidence="3">Homotrimer.</text>
</comment>
<evidence type="ECO:0000259" key="4">
    <source>
        <dbReference type="Pfam" id="PF01048"/>
    </source>
</evidence>
<dbReference type="EC" id="2.4.2.44" evidence="3"/>
<feature type="binding site" evidence="3">
    <location>
        <position position="185"/>
    </location>
    <ligand>
        <name>phosphate</name>
        <dbReference type="ChEBI" id="CHEBI:43474"/>
    </ligand>
</feature>
<dbReference type="EMBL" id="CAADFK010000042">
    <property type="protein sequence ID" value="VFK12969.1"/>
    <property type="molecule type" value="Genomic_DNA"/>
</dbReference>
<feature type="binding site" evidence="3">
    <location>
        <begin position="52"/>
        <end position="53"/>
    </location>
    <ligand>
        <name>phosphate</name>
        <dbReference type="ChEBI" id="CHEBI:43474"/>
    </ligand>
</feature>
<feature type="binding site" evidence="3">
    <location>
        <position position="184"/>
    </location>
    <ligand>
        <name>substrate</name>
    </ligand>
</feature>
<dbReference type="InterPro" id="IPR018099">
    <property type="entry name" value="Purine_phosphorylase-2_CS"/>
</dbReference>
<comment type="miscellaneous">
    <text evidence="3">Although this enzyme belongs to the family of MTA phosphorylases based on sequence homology, it has been shown that conserved amino acid substitutions in the substrate binding pocket convert the substrate specificity of this enzyme from 6-aminopurines to 6-oxopurines.</text>
</comment>
<dbReference type="AlphaFoldDB" id="A0A450W7H5"/>
<dbReference type="InterPro" id="IPR035994">
    <property type="entry name" value="Nucleoside_phosphorylase_sf"/>
</dbReference>
<comment type="catalytic activity">
    <reaction evidence="3">
        <text>S-methyl-5'-thioinosine + phosphate = 5-(methylsulfanyl)-alpha-D-ribose 1-phosphate + hypoxanthine</text>
        <dbReference type="Rhea" id="RHEA:30643"/>
        <dbReference type="ChEBI" id="CHEBI:17368"/>
        <dbReference type="ChEBI" id="CHEBI:43474"/>
        <dbReference type="ChEBI" id="CHEBI:48595"/>
        <dbReference type="ChEBI" id="CHEBI:58533"/>
        <dbReference type="EC" id="2.4.2.44"/>
    </reaction>
</comment>
<evidence type="ECO:0000256" key="1">
    <source>
        <dbReference type="ARBA" id="ARBA00022676"/>
    </source>
</evidence>
<feature type="binding site" evidence="3">
    <location>
        <begin position="208"/>
        <end position="210"/>
    </location>
    <ligand>
        <name>substrate</name>
    </ligand>
</feature>
<dbReference type="HAMAP" id="MF_01963">
    <property type="entry name" value="MTAP"/>
    <property type="match status" value="1"/>
</dbReference>
<dbReference type="NCBIfam" id="NF006599">
    <property type="entry name" value="PRK09136.1"/>
    <property type="match status" value="1"/>
</dbReference>
<dbReference type="GO" id="GO:0005829">
    <property type="term" value="C:cytosol"/>
    <property type="evidence" value="ECO:0007669"/>
    <property type="project" value="TreeGrafter"/>
</dbReference>
<dbReference type="PANTHER" id="PTHR42679">
    <property type="entry name" value="S-METHYL-5'-THIOADENOSINE PHOSPHORYLASE"/>
    <property type="match status" value="1"/>
</dbReference>
<comment type="pathway">
    <text evidence="3">Purine metabolism; purine nucleoside salvage.</text>
</comment>
<accession>A0A450W7H5</accession>
<feature type="domain" description="Nucleoside phosphorylase" evidence="4">
    <location>
        <begin position="4"/>
        <end position="241"/>
    </location>
</feature>
<evidence type="ECO:0000313" key="5">
    <source>
        <dbReference type="EMBL" id="VFK12969.1"/>
    </source>
</evidence>
<dbReference type="SUPFAM" id="SSF53167">
    <property type="entry name" value="Purine and uridine phosphorylases"/>
    <property type="match status" value="1"/>
</dbReference>
<dbReference type="NCBIfam" id="TIGR01694">
    <property type="entry name" value="MTAP"/>
    <property type="match status" value="1"/>
</dbReference>
<feature type="site" description="Important for substrate specificity" evidence="3">
    <location>
        <position position="166"/>
    </location>
</feature>
<comment type="similarity">
    <text evidence="3">Belongs to the PNP/MTAP phosphorylase family. MTAP subfamily.</text>
</comment>
<organism evidence="5">
    <name type="scientific">Candidatus Kentrum sp. LPFa</name>
    <dbReference type="NCBI Taxonomy" id="2126335"/>
    <lineage>
        <taxon>Bacteria</taxon>
        <taxon>Pseudomonadati</taxon>
        <taxon>Pseudomonadota</taxon>
        <taxon>Gammaproteobacteria</taxon>
        <taxon>Candidatus Kentrum</taxon>
    </lineage>
</organism>
<dbReference type="InterPro" id="IPR010044">
    <property type="entry name" value="MTAP"/>
</dbReference>
<reference evidence="5" key="1">
    <citation type="submission" date="2019-02" db="EMBL/GenBank/DDBJ databases">
        <authorList>
            <person name="Gruber-Vodicka R. H."/>
            <person name="Seah K. B. B."/>
        </authorList>
    </citation>
    <scope>NUCLEOTIDE SEQUENCE</scope>
    <source>
        <strain evidence="5">BECK_S313</strain>
    </source>
</reference>
<feature type="binding site" evidence="3">
    <location>
        <position position="10"/>
    </location>
    <ligand>
        <name>phosphate</name>
        <dbReference type="ChEBI" id="CHEBI:43474"/>
    </ligand>
</feature>
<dbReference type="Gene3D" id="3.40.50.1580">
    <property type="entry name" value="Nucleoside phosphorylase domain"/>
    <property type="match status" value="1"/>
</dbReference>
<dbReference type="CDD" id="cd09010">
    <property type="entry name" value="MTAP_SsMTAPII_like_MTIP"/>
    <property type="match status" value="1"/>
</dbReference>
<keyword evidence="2 3" id="KW-0808">Transferase</keyword>
<dbReference type="PROSITE" id="PS01240">
    <property type="entry name" value="PNP_MTAP_2"/>
    <property type="match status" value="1"/>
</dbReference>
<dbReference type="Pfam" id="PF01048">
    <property type="entry name" value="PNP_UDP_1"/>
    <property type="match status" value="1"/>
</dbReference>
<gene>
    <name evidence="5" type="ORF">BECKLPF1236B_GA0070989_10428</name>
</gene>
<name>A0A450W7H5_9GAMM</name>
<proteinExistence type="inferred from homology"/>
<dbReference type="PANTHER" id="PTHR42679:SF2">
    <property type="entry name" value="S-METHYL-5'-THIOADENOSINE PHOSPHORYLASE"/>
    <property type="match status" value="1"/>
</dbReference>
<dbReference type="InterPro" id="IPR000845">
    <property type="entry name" value="Nucleoside_phosphorylase_d"/>
</dbReference>
<feature type="site" description="Important for substrate specificity" evidence="3">
    <location>
        <position position="220"/>
    </location>
</feature>
<keyword evidence="3" id="KW-0660">Purine salvage</keyword>
<dbReference type="GO" id="GO:0019509">
    <property type="term" value="P:L-methionine salvage from methylthioadenosine"/>
    <property type="evidence" value="ECO:0007669"/>
    <property type="project" value="TreeGrafter"/>
</dbReference>
<evidence type="ECO:0000256" key="3">
    <source>
        <dbReference type="HAMAP-Rule" id="MF_01963"/>
    </source>
</evidence>